<sequence length="132" mass="14387">MAKLLGDALGLVGIRPPWRITGPASAPEWLPSQRPSTVYRKVAPTNTAAQAVIPHSESDKIYDIKYAHRDGRHIKSHRQTETFEAVLTDVVGDAVSEGPVCATGAAPSKGYYGTIFKGRRKYMDTNDGGYTR</sequence>
<dbReference type="PANTHER" id="PTHR36391:SF1">
    <property type="entry name" value="FURRY"/>
    <property type="match status" value="1"/>
</dbReference>
<organism evidence="1 2">
    <name type="scientific">Pycnococcus provasolii</name>
    <dbReference type="NCBI Taxonomy" id="41880"/>
    <lineage>
        <taxon>Eukaryota</taxon>
        <taxon>Viridiplantae</taxon>
        <taxon>Chlorophyta</taxon>
        <taxon>Pseudoscourfieldiophyceae</taxon>
        <taxon>Pseudoscourfieldiales</taxon>
        <taxon>Pycnococcaceae</taxon>
        <taxon>Pycnococcus</taxon>
    </lineage>
</organism>
<keyword evidence="2" id="KW-1185">Reference proteome</keyword>
<dbReference type="PANTHER" id="PTHR36391">
    <property type="entry name" value="FURRY"/>
    <property type="match status" value="1"/>
</dbReference>
<dbReference type="AlphaFoldDB" id="A0A830H7X9"/>
<accession>A0A830H7X9</accession>
<protein>
    <submittedName>
        <fullName evidence="1">Uncharacterized protein</fullName>
    </submittedName>
</protein>
<evidence type="ECO:0000313" key="1">
    <source>
        <dbReference type="EMBL" id="GHP03346.1"/>
    </source>
</evidence>
<dbReference type="Proteomes" id="UP000660262">
    <property type="component" value="Unassembled WGS sequence"/>
</dbReference>
<gene>
    <name evidence="1" type="ORF">PPROV_000210100</name>
</gene>
<name>A0A830H7X9_9CHLO</name>
<reference evidence="1" key="1">
    <citation type="submission" date="2020-10" db="EMBL/GenBank/DDBJ databases">
        <title>Unveiling of a novel bifunctional photoreceptor, Dualchrome1, isolated from a cosmopolitan green alga.</title>
        <authorList>
            <person name="Suzuki S."/>
            <person name="Kawachi M."/>
        </authorList>
    </citation>
    <scope>NUCLEOTIDE SEQUENCE</scope>
    <source>
        <strain evidence="1">NIES 2893</strain>
    </source>
</reference>
<dbReference type="EMBL" id="BNJQ01000005">
    <property type="protein sequence ID" value="GHP03346.1"/>
    <property type="molecule type" value="Genomic_DNA"/>
</dbReference>
<dbReference type="OrthoDB" id="506252at2759"/>
<comment type="caution">
    <text evidence="1">The sequence shown here is derived from an EMBL/GenBank/DDBJ whole genome shotgun (WGS) entry which is preliminary data.</text>
</comment>
<proteinExistence type="predicted"/>
<evidence type="ECO:0000313" key="2">
    <source>
        <dbReference type="Proteomes" id="UP000660262"/>
    </source>
</evidence>